<protein>
    <recommendedName>
        <fullName evidence="2">HTH arsR-type domain-containing protein</fullName>
    </recommendedName>
</protein>
<dbReference type="InterPro" id="IPR001845">
    <property type="entry name" value="HTH_ArsR_DNA-bd_dom"/>
</dbReference>
<feature type="transmembrane region" description="Helical" evidence="1">
    <location>
        <begin position="68"/>
        <end position="87"/>
    </location>
</feature>
<keyword evidence="1" id="KW-0812">Transmembrane</keyword>
<feature type="domain" description="HTH arsR-type" evidence="2">
    <location>
        <begin position="103"/>
        <end position="179"/>
    </location>
</feature>
<organism evidence="3">
    <name type="scientific">marine sediment metagenome</name>
    <dbReference type="NCBI Taxonomy" id="412755"/>
    <lineage>
        <taxon>unclassified sequences</taxon>
        <taxon>metagenomes</taxon>
        <taxon>ecological metagenomes</taxon>
    </lineage>
</organism>
<dbReference type="Gene3D" id="1.10.10.10">
    <property type="entry name" value="Winged helix-like DNA-binding domain superfamily/Winged helix DNA-binding domain"/>
    <property type="match status" value="1"/>
</dbReference>
<dbReference type="InterPro" id="IPR011991">
    <property type="entry name" value="ArsR-like_HTH"/>
</dbReference>
<proteinExistence type="predicted"/>
<keyword evidence="1" id="KW-0472">Membrane</keyword>
<evidence type="ECO:0000313" key="3">
    <source>
        <dbReference type="EMBL" id="GAI87679.1"/>
    </source>
</evidence>
<reference evidence="3" key="1">
    <citation type="journal article" date="2014" name="Front. Microbiol.">
        <title>High frequency of phylogenetically diverse reductive dehalogenase-homologous genes in deep subseafloor sedimentary metagenomes.</title>
        <authorList>
            <person name="Kawai M."/>
            <person name="Futagami T."/>
            <person name="Toyoda A."/>
            <person name="Takaki Y."/>
            <person name="Nishi S."/>
            <person name="Hori S."/>
            <person name="Arai W."/>
            <person name="Tsubouchi T."/>
            <person name="Morono Y."/>
            <person name="Uchiyama I."/>
            <person name="Ito T."/>
            <person name="Fujiyama A."/>
            <person name="Inagaki F."/>
            <person name="Takami H."/>
        </authorList>
    </citation>
    <scope>NUCLEOTIDE SEQUENCE</scope>
    <source>
        <strain evidence="3">Expedition CK06-06</strain>
    </source>
</reference>
<comment type="caution">
    <text evidence="3">The sequence shown here is derived from an EMBL/GenBank/DDBJ whole genome shotgun (WGS) entry which is preliminary data.</text>
</comment>
<gene>
    <name evidence="3" type="ORF">S12H4_13224</name>
</gene>
<accession>X1U5U4</accession>
<dbReference type="Pfam" id="PF24034">
    <property type="entry name" value="DUF7343"/>
    <property type="match status" value="1"/>
</dbReference>
<evidence type="ECO:0000256" key="1">
    <source>
        <dbReference type="SAM" id="Phobius"/>
    </source>
</evidence>
<dbReference type="EMBL" id="BARW01006296">
    <property type="protein sequence ID" value="GAI87679.1"/>
    <property type="molecule type" value="Genomic_DNA"/>
</dbReference>
<dbReference type="InterPro" id="IPR036390">
    <property type="entry name" value="WH_DNA-bd_sf"/>
</dbReference>
<feature type="transmembrane region" description="Helical" evidence="1">
    <location>
        <begin position="21"/>
        <end position="40"/>
    </location>
</feature>
<name>X1U5U4_9ZZZZ</name>
<dbReference type="AlphaFoldDB" id="X1U5U4"/>
<dbReference type="InterPro" id="IPR036388">
    <property type="entry name" value="WH-like_DNA-bd_sf"/>
</dbReference>
<dbReference type="InterPro" id="IPR055767">
    <property type="entry name" value="DUF7343"/>
</dbReference>
<dbReference type="PROSITE" id="PS50987">
    <property type="entry name" value="HTH_ARSR_2"/>
    <property type="match status" value="1"/>
</dbReference>
<dbReference type="GO" id="GO:0003700">
    <property type="term" value="F:DNA-binding transcription factor activity"/>
    <property type="evidence" value="ECO:0007669"/>
    <property type="project" value="InterPro"/>
</dbReference>
<evidence type="ECO:0000259" key="2">
    <source>
        <dbReference type="PROSITE" id="PS50987"/>
    </source>
</evidence>
<keyword evidence="1" id="KW-1133">Transmembrane helix</keyword>
<dbReference type="CDD" id="cd00090">
    <property type="entry name" value="HTH_ARSR"/>
    <property type="match status" value="1"/>
</dbReference>
<dbReference type="SUPFAM" id="SSF46785">
    <property type="entry name" value="Winged helix' DNA-binding domain"/>
    <property type="match status" value="1"/>
</dbReference>
<sequence>MFSLSGRIEKKMERENIHRKTVFVAAVFVASVFILGIKLLNPTPIQIIVAGNDAAVKPIPGFFTYTDVVILVIAALVLGISGAYLLFSAPVEKPVAEDAGKVILEERKKRWDELSKTLKDDERKIYETILESDGIIEQSELVEKTGLPKSNVSRSLDLLESKGLAERRRRGTGNVVLLK</sequence>